<dbReference type="Proteomes" id="UP000025227">
    <property type="component" value="Unplaced"/>
</dbReference>
<evidence type="ECO:0000313" key="2">
    <source>
        <dbReference type="Proteomes" id="UP000025227"/>
    </source>
</evidence>
<dbReference type="OMA" id="HRIDASH"/>
<accession>A0A7I4Y0S5</accession>
<protein>
    <submittedName>
        <fullName evidence="3">Uncharacterized protein</fullName>
    </submittedName>
</protein>
<evidence type="ECO:0000256" key="1">
    <source>
        <dbReference type="SAM" id="MobiDB-lite"/>
    </source>
</evidence>
<keyword evidence="2" id="KW-1185">Reference proteome</keyword>
<name>A0A7I4Y0S5_HAECO</name>
<reference evidence="3" key="1">
    <citation type="submission" date="2020-12" db="UniProtKB">
        <authorList>
            <consortium name="WormBaseParasite"/>
        </authorList>
    </citation>
    <scope>IDENTIFICATION</scope>
    <source>
        <strain evidence="3">MHco3</strain>
    </source>
</reference>
<dbReference type="AlphaFoldDB" id="A0A7I4Y0S5"/>
<dbReference type="OrthoDB" id="5866767at2759"/>
<feature type="compositionally biased region" description="Basic and acidic residues" evidence="1">
    <location>
        <begin position="117"/>
        <end position="128"/>
    </location>
</feature>
<feature type="region of interest" description="Disordered" evidence="1">
    <location>
        <begin position="46"/>
        <end position="132"/>
    </location>
</feature>
<proteinExistence type="predicted"/>
<sequence>MGATDVLPYPRRRSSIQLEPINFQLPGEVGNGNITSKDPLQRMHRLSINDGPQSSTRGPKSPPMLSPLRVAPRHALSSDQKRSHSSESLMRGRSQSLYRLDRALRGAQTRRPSCQNERPHEARRRGGSDNDETAAQFIERFRQDLMSQLHRPQELDVVHSHPTRV</sequence>
<evidence type="ECO:0000313" key="3">
    <source>
        <dbReference type="WBParaSite" id="HCON_00034200-00001"/>
    </source>
</evidence>
<dbReference type="WBParaSite" id="HCON_00034200-00001">
    <property type="protein sequence ID" value="HCON_00034200-00001"/>
    <property type="gene ID" value="HCON_00034200"/>
</dbReference>
<organism evidence="2 3">
    <name type="scientific">Haemonchus contortus</name>
    <name type="common">Barber pole worm</name>
    <dbReference type="NCBI Taxonomy" id="6289"/>
    <lineage>
        <taxon>Eukaryota</taxon>
        <taxon>Metazoa</taxon>
        <taxon>Ecdysozoa</taxon>
        <taxon>Nematoda</taxon>
        <taxon>Chromadorea</taxon>
        <taxon>Rhabditida</taxon>
        <taxon>Rhabditina</taxon>
        <taxon>Rhabditomorpha</taxon>
        <taxon>Strongyloidea</taxon>
        <taxon>Trichostrongylidae</taxon>
        <taxon>Haemonchus</taxon>
    </lineage>
</organism>